<dbReference type="Gene3D" id="3.20.20.30">
    <property type="entry name" value="Luciferase-like domain"/>
    <property type="match status" value="1"/>
</dbReference>
<protein>
    <submittedName>
        <fullName evidence="4 5">LLM class F420-dependent oxidoreductase</fullName>
    </submittedName>
</protein>
<keyword evidence="6" id="KW-1185">Reference proteome</keyword>
<feature type="domain" description="Luciferase-like" evidence="3">
    <location>
        <begin position="21"/>
        <end position="327"/>
    </location>
</feature>
<evidence type="ECO:0000256" key="1">
    <source>
        <dbReference type="ARBA" id="ARBA00023002"/>
    </source>
</evidence>
<dbReference type="EMBL" id="MVHL01000039">
    <property type="protein sequence ID" value="ORA45158.1"/>
    <property type="molecule type" value="Genomic_DNA"/>
</dbReference>
<reference evidence="5 6" key="1">
    <citation type="submission" date="2017-02" db="EMBL/GenBank/DDBJ databases">
        <title>The new phylogeny of genus Mycobacterium.</title>
        <authorList>
            <person name="Tortoli E."/>
            <person name="Trovato A."/>
            <person name="Cirillo D.M."/>
        </authorList>
    </citation>
    <scope>NUCLEOTIDE SEQUENCE [LARGE SCALE GENOMIC DNA]</scope>
    <source>
        <strain evidence="5 6">DSM 45439</strain>
    </source>
</reference>
<evidence type="ECO:0000256" key="2">
    <source>
        <dbReference type="SAM" id="MobiDB-lite"/>
    </source>
</evidence>
<evidence type="ECO:0000313" key="6">
    <source>
        <dbReference type="Proteomes" id="UP000192293"/>
    </source>
</evidence>
<dbReference type="InterPro" id="IPR011251">
    <property type="entry name" value="Luciferase-like_dom"/>
</dbReference>
<dbReference type="RefSeq" id="WP_023864494.1">
    <property type="nucleotide sequence ID" value="NZ_JACKTG010000032.1"/>
</dbReference>
<organism evidence="4 7">
    <name type="scientific">Mycobacterium bouchedurhonense</name>
    <dbReference type="NCBI Taxonomy" id="701041"/>
    <lineage>
        <taxon>Bacteria</taxon>
        <taxon>Bacillati</taxon>
        <taxon>Actinomycetota</taxon>
        <taxon>Actinomycetes</taxon>
        <taxon>Mycobacteriales</taxon>
        <taxon>Mycobacteriaceae</taxon>
        <taxon>Mycobacterium</taxon>
        <taxon>Mycobacterium avium complex (MAC)</taxon>
    </lineage>
</organism>
<dbReference type="NCBIfam" id="TIGR03857">
    <property type="entry name" value="F420_MSMEG_2249"/>
    <property type="match status" value="1"/>
</dbReference>
<dbReference type="Proteomes" id="UP001207588">
    <property type="component" value="Unassembled WGS sequence"/>
</dbReference>
<keyword evidence="1" id="KW-0560">Oxidoreductase</keyword>
<dbReference type="PANTHER" id="PTHR43244">
    <property type="match status" value="1"/>
</dbReference>
<evidence type="ECO:0000313" key="5">
    <source>
        <dbReference type="EMBL" id="ORA45158.1"/>
    </source>
</evidence>
<dbReference type="EMBL" id="JACKTG010000032">
    <property type="protein sequence ID" value="MCV6990064.1"/>
    <property type="molecule type" value="Genomic_DNA"/>
</dbReference>
<name>A0AAW5S491_MYCBC</name>
<dbReference type="Proteomes" id="UP000192293">
    <property type="component" value="Unassembled WGS sequence"/>
</dbReference>
<evidence type="ECO:0000313" key="7">
    <source>
        <dbReference type="Proteomes" id="UP001207588"/>
    </source>
</evidence>
<comment type="caution">
    <text evidence="4">The sequence shown here is derived from an EMBL/GenBank/DDBJ whole genome shotgun (WGS) entry which is preliminary data.</text>
</comment>
<reference evidence="4" key="2">
    <citation type="submission" date="2020-07" db="EMBL/GenBank/DDBJ databases">
        <authorList>
            <person name="Pettersson B.M.F."/>
            <person name="Behra P.R.K."/>
            <person name="Ramesh M."/>
            <person name="Das S."/>
            <person name="Dasgupta S."/>
            <person name="Kirsebom L.A."/>
        </authorList>
    </citation>
    <scope>NUCLEOTIDE SEQUENCE</scope>
    <source>
        <strain evidence="4">DSM 45439</strain>
    </source>
</reference>
<dbReference type="InterPro" id="IPR022378">
    <property type="entry name" value="F420_OxRdatse_MSMEG2249_pred"/>
</dbReference>
<dbReference type="InterPro" id="IPR036661">
    <property type="entry name" value="Luciferase-like_sf"/>
</dbReference>
<accession>A0AAW5S491</accession>
<gene>
    <name evidence="5" type="ORF">BST19_20665</name>
    <name evidence="4" type="ORF">H7I91_12280</name>
</gene>
<reference evidence="4" key="3">
    <citation type="journal article" date="2022" name="BMC Genomics">
        <title>Comparative genome analysis of mycobacteria focusing on tRNA and non-coding RNA.</title>
        <authorList>
            <person name="Behra P.R.K."/>
            <person name="Pettersson B.M.F."/>
            <person name="Ramesh M."/>
            <person name="Das S."/>
            <person name="Dasgupta S."/>
            <person name="Kirsebom L.A."/>
        </authorList>
    </citation>
    <scope>NUCLEOTIDE SEQUENCE</scope>
    <source>
        <strain evidence="4">DSM 45439</strain>
    </source>
</reference>
<proteinExistence type="predicted"/>
<evidence type="ECO:0000259" key="3">
    <source>
        <dbReference type="Pfam" id="PF00296"/>
    </source>
</evidence>
<sequence length="369" mass="39011">MDNRRLRSPTLGAYVLPGRVTDPAAVIGQAQAAERLGLHTVWLSERWGTKDLGVITGAISQVTSKVRIASGVTHLQSRHPAVLASLAMTAQALSDGRFILGVGRSVEAMWKAVGLPPSTSASIVDHADIFRRLCRGDRVRYDGPAGTYPSLRLNDLPDQPVPPLVFAAIGPKGLELAGRHFDGVLLHPFLTPAAVRRSVDLVRGAERASGRPAGSVRVYATVVVACDLPPDEEVAVVAARAVAYYQIPGFGERLAAANGWDTEPLTRLRSHPVLRDVRGSADSVLTREEVVEVASLLPAAWIGEASATGAAAACHTAFERYREAGADELVLHGSTPDRLGAVFAATEADPRVGPTHGTGSRSSRRSSGD</sequence>
<dbReference type="GO" id="GO:0016705">
    <property type="term" value="F:oxidoreductase activity, acting on paired donors, with incorporation or reduction of molecular oxygen"/>
    <property type="evidence" value="ECO:0007669"/>
    <property type="project" value="InterPro"/>
</dbReference>
<dbReference type="CDD" id="cd01097">
    <property type="entry name" value="Tetrahydromethanopterin_reductase"/>
    <property type="match status" value="1"/>
</dbReference>
<dbReference type="PANTHER" id="PTHR43244:SF1">
    <property type="entry name" value="5,10-METHYLENETETRAHYDROMETHANOPTERIN REDUCTASE"/>
    <property type="match status" value="1"/>
</dbReference>
<feature type="region of interest" description="Disordered" evidence="2">
    <location>
        <begin position="347"/>
        <end position="369"/>
    </location>
</feature>
<evidence type="ECO:0000313" key="4">
    <source>
        <dbReference type="EMBL" id="MCV6990064.1"/>
    </source>
</evidence>
<dbReference type="Pfam" id="PF00296">
    <property type="entry name" value="Bac_luciferase"/>
    <property type="match status" value="1"/>
</dbReference>
<dbReference type="SUPFAM" id="SSF51679">
    <property type="entry name" value="Bacterial luciferase-like"/>
    <property type="match status" value="1"/>
</dbReference>
<dbReference type="InterPro" id="IPR050564">
    <property type="entry name" value="F420-G6PD/mer"/>
</dbReference>
<dbReference type="AlphaFoldDB" id="A0AAW5S491"/>